<dbReference type="EMBL" id="DVHN01000169">
    <property type="protein sequence ID" value="HIR89682.1"/>
    <property type="molecule type" value="Genomic_DNA"/>
</dbReference>
<dbReference type="Proteomes" id="UP000824201">
    <property type="component" value="Unassembled WGS sequence"/>
</dbReference>
<proteinExistence type="predicted"/>
<evidence type="ECO:0000313" key="1">
    <source>
        <dbReference type="EMBL" id="HIR89682.1"/>
    </source>
</evidence>
<organism evidence="1 2">
    <name type="scientific">Candidatus Fimimorpha faecalis</name>
    <dbReference type="NCBI Taxonomy" id="2840824"/>
    <lineage>
        <taxon>Bacteria</taxon>
        <taxon>Bacillati</taxon>
        <taxon>Bacillota</taxon>
        <taxon>Clostridia</taxon>
        <taxon>Eubacteriales</taxon>
        <taxon>Candidatus Fimimorpha</taxon>
    </lineage>
</organism>
<reference evidence="1" key="2">
    <citation type="journal article" date="2021" name="PeerJ">
        <title>Extensive microbial diversity within the chicken gut microbiome revealed by metagenomics and culture.</title>
        <authorList>
            <person name="Gilroy R."/>
            <person name="Ravi A."/>
            <person name="Getino M."/>
            <person name="Pursley I."/>
            <person name="Horton D.L."/>
            <person name="Alikhan N.F."/>
            <person name="Baker D."/>
            <person name="Gharbi K."/>
            <person name="Hall N."/>
            <person name="Watson M."/>
            <person name="Adriaenssens E.M."/>
            <person name="Foster-Nyarko E."/>
            <person name="Jarju S."/>
            <person name="Secka A."/>
            <person name="Antonio M."/>
            <person name="Oren A."/>
            <person name="Chaudhuri R.R."/>
            <person name="La Ragione R."/>
            <person name="Hildebrand F."/>
            <person name="Pallen M.J."/>
        </authorList>
    </citation>
    <scope>NUCLEOTIDE SEQUENCE</scope>
    <source>
        <strain evidence="1">ChiW13-3771</strain>
    </source>
</reference>
<sequence length="419" mass="49399">MNTIHSTQDYENKFWELEPPNDENFNSAADYLAFAEHFRSFPEGLTILLQKSGYSGEDTIKSKTQFLYNKFQRISYEIHKRTIQKWFSGKTRPNYRQEDRERIFALCFALNLSIQDVNWFFSHVVFDRSFNCRCSNEAIYYYCFLNHLSYSHASKLIDEFKTFSPTHPMRKITKTTSTKSIMNDIRDISCDEELMEYLSNNTYNLSLNNQTARNYINKLLDRIKGKDSDKPVIKSIKSGMKNPQLKEQIQQCGYVIQEYIKFYMDNNSFINIDISSINFMLSIILNPISNKTPFSKNKNLVKAIQLNFPNKQKFSQILSSTKNPGSPSYDSIRKILILLYFYSYWFSNQYCDLANREKDFDAYDTYVDQTNDLLESCGFDELYYGNPYDWLFLYASRADIPLDTFRGIVYTCLKSTNKD</sequence>
<comment type="caution">
    <text evidence="1">The sequence shown here is derived from an EMBL/GenBank/DDBJ whole genome shotgun (WGS) entry which is preliminary data.</text>
</comment>
<evidence type="ECO:0000313" key="2">
    <source>
        <dbReference type="Proteomes" id="UP000824201"/>
    </source>
</evidence>
<name>A0A9D1EFZ3_9FIRM</name>
<protein>
    <submittedName>
        <fullName evidence="1">Uncharacterized protein</fullName>
    </submittedName>
</protein>
<dbReference type="AlphaFoldDB" id="A0A9D1EFZ3"/>
<accession>A0A9D1EFZ3</accession>
<gene>
    <name evidence="1" type="ORF">IAC96_12115</name>
</gene>
<reference evidence="1" key="1">
    <citation type="submission" date="2020-10" db="EMBL/GenBank/DDBJ databases">
        <authorList>
            <person name="Gilroy R."/>
        </authorList>
    </citation>
    <scope>NUCLEOTIDE SEQUENCE</scope>
    <source>
        <strain evidence="1">ChiW13-3771</strain>
    </source>
</reference>